<accession>A0A9D3NRP3</accession>
<keyword evidence="3" id="KW-1185">Reference proteome</keyword>
<dbReference type="EMBL" id="JAHKSW010000011">
    <property type="protein sequence ID" value="KAG7327029.1"/>
    <property type="molecule type" value="Genomic_DNA"/>
</dbReference>
<evidence type="ECO:0000313" key="3">
    <source>
        <dbReference type="Proteomes" id="UP000824219"/>
    </source>
</evidence>
<dbReference type="AlphaFoldDB" id="A0A9D3NRP3"/>
<dbReference type="InterPro" id="IPR039015">
    <property type="entry name" value="ENDOD1"/>
</dbReference>
<dbReference type="InterPro" id="IPR044929">
    <property type="entry name" value="DNA/RNA_non-sp_Endonuclease_sf"/>
</dbReference>
<dbReference type="PANTHER" id="PTHR21472:SF15">
    <property type="entry name" value="ENDONUCLEASE DOMAIN-CONTAINING 1 PROTEIN-RELATED"/>
    <property type="match status" value="1"/>
</dbReference>
<sequence length="530" mass="61178">MKFLALVLLLSAFSSLTLMEVVKVFARSSCSKFFIRSPKRKSIITPTVFKGYQYKQICQRWNNKYTFTTLYDIKQRIPIYSAYTFSGQNTDLVWNEEWKNEPQVPAACNSYSPETIYSHTPHTHLTHSSSHTPPPCVRMKLLPLVLLLSSFSSLTLMEVAPDVKSFEKACGEFFIRNENGIIIIPTIFPGDQYKMICQLWKNKYRFATVYDTVRRIPVYSAYTFSGKEQSKQSYEWKIEPQLENIIKYKDLKEMIDSPREAGKIFNQAVDCDYSDRDLCTKISSCDHLTSSTELQHQVPAVCEVVNSFKQSCPNFCIRNPKKPSDIIIPTIFSGDQYKMIYLRWKTEYRFATVYDTERRIPVYSAYTFSGKVKTNRINVWKIEPQLENIKEYKSLKEMIDSPREAGKIFNQAVDSYYKDINEKFRVGLKIKLNSDISFHGFVFALYVKHRSGWKKTDLTAAMQSTRLQKGGGGWADLQRDASQSNTEGVEETQQLLKVTCFSVGLSQGISLITHTHGALIQYKSLNNWTE</sequence>
<proteinExistence type="predicted"/>
<evidence type="ECO:0000313" key="2">
    <source>
        <dbReference type="EMBL" id="KAG7327029.1"/>
    </source>
</evidence>
<name>A0A9D3NRP3_9TELE</name>
<evidence type="ECO:0000256" key="1">
    <source>
        <dbReference type="SAM" id="SignalP"/>
    </source>
</evidence>
<feature type="chain" id="PRO_5039127133" evidence="1">
    <location>
        <begin position="20"/>
        <end position="530"/>
    </location>
</feature>
<gene>
    <name evidence="2" type="ORF">KOW79_010430</name>
</gene>
<reference evidence="2 3" key="1">
    <citation type="submission" date="2021-06" db="EMBL/GenBank/DDBJ databases">
        <title>Chromosome-level genome assembly of the red-tail catfish (Hemibagrus wyckioides).</title>
        <authorList>
            <person name="Shao F."/>
        </authorList>
    </citation>
    <scope>NUCLEOTIDE SEQUENCE [LARGE SCALE GENOMIC DNA]</scope>
    <source>
        <strain evidence="2">EC202008001</strain>
        <tissue evidence="2">Blood</tissue>
    </source>
</reference>
<dbReference type="PANTHER" id="PTHR21472">
    <property type="entry name" value="ENDONUCLEASE DOMAIN-CONTAINING 1 PROTEIN ENDOD1"/>
    <property type="match status" value="1"/>
</dbReference>
<comment type="caution">
    <text evidence="2">The sequence shown here is derived from an EMBL/GenBank/DDBJ whole genome shotgun (WGS) entry which is preliminary data.</text>
</comment>
<protein>
    <submittedName>
        <fullName evidence="2">Uncharacterized protein</fullName>
    </submittedName>
</protein>
<feature type="signal peptide" evidence="1">
    <location>
        <begin position="1"/>
        <end position="19"/>
    </location>
</feature>
<dbReference type="InterPro" id="IPR044925">
    <property type="entry name" value="His-Me_finger_sf"/>
</dbReference>
<dbReference type="OrthoDB" id="69221at2759"/>
<keyword evidence="1" id="KW-0732">Signal</keyword>
<dbReference type="Proteomes" id="UP000824219">
    <property type="component" value="Linkage Group LG11"/>
</dbReference>
<dbReference type="SUPFAM" id="SSF54060">
    <property type="entry name" value="His-Me finger endonucleases"/>
    <property type="match status" value="3"/>
</dbReference>
<dbReference type="Gene3D" id="3.40.570.10">
    <property type="entry name" value="Extracellular Endonuclease, subunit A"/>
    <property type="match status" value="3"/>
</dbReference>
<organism evidence="2 3">
    <name type="scientific">Hemibagrus wyckioides</name>
    <dbReference type="NCBI Taxonomy" id="337641"/>
    <lineage>
        <taxon>Eukaryota</taxon>
        <taxon>Metazoa</taxon>
        <taxon>Chordata</taxon>
        <taxon>Craniata</taxon>
        <taxon>Vertebrata</taxon>
        <taxon>Euteleostomi</taxon>
        <taxon>Actinopterygii</taxon>
        <taxon>Neopterygii</taxon>
        <taxon>Teleostei</taxon>
        <taxon>Ostariophysi</taxon>
        <taxon>Siluriformes</taxon>
        <taxon>Bagridae</taxon>
        <taxon>Hemibagrus</taxon>
    </lineage>
</organism>